<evidence type="ECO:0000313" key="1">
    <source>
        <dbReference type="EMBL" id="KFX05743.1"/>
    </source>
</evidence>
<dbReference type="EMBL" id="JQOH01000001">
    <property type="protein sequence ID" value="KGA30597.1"/>
    <property type="molecule type" value="Genomic_DNA"/>
</dbReference>
<sequence>MGRSNTIANEARKNKEFNEFLEQKDKELDERLRQLKEGVNSSVEKYYSQNEWNNKPVLTYAKKDWQTTSTWSMDNVVNIVREIGKAISGGGASDLPSGNETPPDPATAEKIKENQPAIKSSISNIEETAISLVCGIMQSFKEVNSITSTQVVRDLPLGYGLHLFFGMEVSVYSRKQFFHNDFIQQYSMFFTVRYSLDEQISQTKMDIAKTLQFQIEINNSLKIKNSEVFEKNATKAIEESSIDMYESAERFQKLVNKKLDESNAELLIKMNELIKLHVAQMKLEMNRKLKIASS</sequence>
<dbReference type="Proteomes" id="UP000029257">
    <property type="component" value="Unassembled WGS sequence"/>
</dbReference>
<proteinExistence type="predicted"/>
<evidence type="ECO:0000313" key="3">
    <source>
        <dbReference type="Proteomes" id="UP000029257"/>
    </source>
</evidence>
<keyword evidence="4" id="KW-1185">Reference proteome</keyword>
<dbReference type="EMBL" id="JQHP01000006">
    <property type="protein sequence ID" value="KFX05743.1"/>
    <property type="molecule type" value="Genomic_DNA"/>
</dbReference>
<reference evidence="3 4" key="1">
    <citation type="submission" date="2014-08" db="EMBL/GenBank/DDBJ databases">
        <title>Genome sequences of NCPPB Pectobacterium isolates.</title>
        <authorList>
            <person name="Glover R.H."/>
            <person name="Sapp M."/>
            <person name="Elphinstone J."/>
        </authorList>
    </citation>
    <scope>NUCLEOTIDE SEQUENCE [LARGE SCALE GENOMIC DNA]</scope>
    <source>
        <strain evidence="1 3">NCPPB 3701</strain>
        <strain evidence="2 4">NCPPB3702</strain>
    </source>
</reference>
<name>A0AAW3EFW0_9GAMM</name>
<evidence type="ECO:0000313" key="4">
    <source>
        <dbReference type="Proteomes" id="UP000029436"/>
    </source>
</evidence>
<accession>A0AAW3EFW0</accession>
<evidence type="ECO:0000313" key="2">
    <source>
        <dbReference type="EMBL" id="KGA30597.1"/>
    </source>
</evidence>
<protein>
    <submittedName>
        <fullName evidence="1">Uncharacterized protein</fullName>
    </submittedName>
</protein>
<dbReference type="RefSeq" id="WP_005972248.1">
    <property type="nucleotide sequence ID" value="NZ_JQHP01000006.1"/>
</dbReference>
<dbReference type="Proteomes" id="UP000029436">
    <property type="component" value="Unassembled WGS sequence"/>
</dbReference>
<dbReference type="AlphaFoldDB" id="A0AAW3EFW0"/>
<comment type="caution">
    <text evidence="1">The sequence shown here is derived from an EMBL/GenBank/DDBJ whole genome shotgun (WGS) entry which is preliminary data.</text>
</comment>
<gene>
    <name evidence="1" type="ORF">JV38_13790</name>
    <name evidence="2" type="ORF">KU73_01415</name>
</gene>
<organism evidence="1 3">
    <name type="scientific">Pectobacterium wasabiae</name>
    <dbReference type="NCBI Taxonomy" id="55208"/>
    <lineage>
        <taxon>Bacteria</taxon>
        <taxon>Pseudomonadati</taxon>
        <taxon>Pseudomonadota</taxon>
        <taxon>Gammaproteobacteria</taxon>
        <taxon>Enterobacterales</taxon>
        <taxon>Pectobacteriaceae</taxon>
        <taxon>Pectobacterium</taxon>
    </lineage>
</organism>